<dbReference type="InterPro" id="IPR035965">
    <property type="entry name" value="PAS-like_dom_sf"/>
</dbReference>
<dbReference type="InterPro" id="IPR000160">
    <property type="entry name" value="GGDEF_dom"/>
</dbReference>
<dbReference type="InterPro" id="IPR001633">
    <property type="entry name" value="EAL_dom"/>
</dbReference>
<name>A0A1B2EKL9_9HYPH</name>
<dbReference type="Gene3D" id="3.30.450.20">
    <property type="entry name" value="PAS domain"/>
    <property type="match status" value="1"/>
</dbReference>
<evidence type="ECO:0000259" key="3">
    <source>
        <dbReference type="PROSITE" id="PS50113"/>
    </source>
</evidence>
<dbReference type="SUPFAM" id="SSF55073">
    <property type="entry name" value="Nucleotide cyclase"/>
    <property type="match status" value="1"/>
</dbReference>
<proteinExistence type="predicted"/>
<dbReference type="Gene3D" id="3.20.20.450">
    <property type="entry name" value="EAL domain"/>
    <property type="match status" value="1"/>
</dbReference>
<dbReference type="InterPro" id="IPR035919">
    <property type="entry name" value="EAL_sf"/>
</dbReference>
<dbReference type="PANTHER" id="PTHR44757:SF2">
    <property type="entry name" value="BIOFILM ARCHITECTURE MAINTENANCE PROTEIN MBAA"/>
    <property type="match status" value="1"/>
</dbReference>
<dbReference type="InterPro" id="IPR043128">
    <property type="entry name" value="Rev_trsase/Diguanyl_cyclase"/>
</dbReference>
<dbReference type="NCBIfam" id="TIGR00254">
    <property type="entry name" value="GGDEF"/>
    <property type="match status" value="1"/>
</dbReference>
<dbReference type="PROSITE" id="PS50112">
    <property type="entry name" value="PAS"/>
    <property type="match status" value="1"/>
</dbReference>
<dbReference type="EMBL" id="CP016616">
    <property type="protein sequence ID" value="ANY80534.1"/>
    <property type="molecule type" value="Genomic_DNA"/>
</dbReference>
<dbReference type="Pfam" id="PF00563">
    <property type="entry name" value="EAL"/>
    <property type="match status" value="1"/>
</dbReference>
<dbReference type="KEGG" id="moc:BB934_21790"/>
<dbReference type="InterPro" id="IPR029787">
    <property type="entry name" value="Nucleotide_cyclase"/>
</dbReference>
<sequence>MILDPLTLAAAFVLLSAMLGVLLLFAWTHNRRVQALGWWGATFCLIPVGIGMANFGQSLPSHLNLLMANAFVTFGYGALYAGCRAFNGRTGWLPAIGLGPALWIGALPFIYETYSARLLLLSLVTGAYAALSAWELGKHAPRWLASQRAAVLLLSILVAFNVFRGLLGLSLGSTVWLNGFAARWSTEMALFLVVYAPALAFIFLSMAKEHLEEALRESEEHHRSSVELNPQIPWTADPHGNVLDMSPRWGELTGMPPEEALGQGWTTALHPDDVPIAAQHWSDAVVSRSLVDVAYRLCFADGSYRWFRARATPRLGEDGTLIRWYGTVEDIHDKKLAEERLRWAAYHDDLTGLPNRRLFFECLREALDSSSGQHRRIGLLVLDLDHLKQTNDRFGHDAGDALLKEFGQRLRRLVRTTDTVARLSGDEFTVVLSDVAGADGVAAVAQAILVRMQEPLTHNGKTLDCRTSIGGAISGEHSLIAEELLKQADLALYSCKAAGRGTFEMFKPLMRDEAQKTASALEIARRALEHDWIEPFYQPKVELGSGRLAGFEALLRWRHPRMGIQLPDTLAPAFDDMQLGLALGARMLACVASDIRRWLDAGLPVGRVSLNASPADFRRDDYAEWTLERLRVAGVPPSCFGLEITETVFLDHNAENVLKALHTLSEGGISVALDDFGTGYASLSHLKRFPVNVIKIDRSFVSDVETDAGNAAIVKAVLSLGQSLRIRVVAEGVETASQASFLREHGCDVGQGYHFGRPMPAGEAEHFLTSLKPDPLIARPCEP</sequence>
<feature type="domain" description="PAC" evidence="3">
    <location>
        <begin position="291"/>
        <end position="343"/>
    </location>
</feature>
<dbReference type="InterPro" id="IPR000700">
    <property type="entry name" value="PAS-assoc_C"/>
</dbReference>
<dbReference type="OrthoDB" id="9814202at2"/>
<dbReference type="RefSeq" id="WP_099511530.1">
    <property type="nucleotide sequence ID" value="NZ_CP016616.1"/>
</dbReference>
<feature type="transmembrane region" description="Helical" evidence="1">
    <location>
        <begin position="149"/>
        <end position="176"/>
    </location>
</feature>
<feature type="domain" description="PAS" evidence="2">
    <location>
        <begin position="218"/>
        <end position="273"/>
    </location>
</feature>
<dbReference type="CDD" id="cd01948">
    <property type="entry name" value="EAL"/>
    <property type="match status" value="1"/>
</dbReference>
<dbReference type="Pfam" id="PF00990">
    <property type="entry name" value="GGDEF"/>
    <property type="match status" value="1"/>
</dbReference>
<dbReference type="FunFam" id="3.30.450.20:FF:000099">
    <property type="entry name" value="Sensory box sensor histidine kinase"/>
    <property type="match status" value="1"/>
</dbReference>
<protein>
    <recommendedName>
        <fullName evidence="7">Diguanylate cyclase</fullName>
    </recommendedName>
</protein>
<feature type="domain" description="GGDEF" evidence="5">
    <location>
        <begin position="375"/>
        <end position="508"/>
    </location>
</feature>
<dbReference type="PROSITE" id="PS50113">
    <property type="entry name" value="PAC"/>
    <property type="match status" value="1"/>
</dbReference>
<dbReference type="Gene3D" id="3.30.70.270">
    <property type="match status" value="1"/>
</dbReference>
<dbReference type="InterPro" id="IPR000014">
    <property type="entry name" value="PAS"/>
</dbReference>
<feature type="transmembrane region" description="Helical" evidence="1">
    <location>
        <begin position="6"/>
        <end position="28"/>
    </location>
</feature>
<keyword evidence="1" id="KW-0472">Membrane</keyword>
<evidence type="ECO:0000259" key="2">
    <source>
        <dbReference type="PROSITE" id="PS50112"/>
    </source>
</evidence>
<evidence type="ECO:0000259" key="5">
    <source>
        <dbReference type="PROSITE" id="PS50887"/>
    </source>
</evidence>
<accession>A0A1B2EKL9</accession>
<dbReference type="PROSITE" id="PS50883">
    <property type="entry name" value="EAL"/>
    <property type="match status" value="1"/>
</dbReference>
<dbReference type="InterPro" id="IPR001610">
    <property type="entry name" value="PAC"/>
</dbReference>
<dbReference type="CDD" id="cd00130">
    <property type="entry name" value="PAS"/>
    <property type="match status" value="1"/>
</dbReference>
<dbReference type="SMART" id="SM00052">
    <property type="entry name" value="EAL"/>
    <property type="match status" value="1"/>
</dbReference>
<dbReference type="PROSITE" id="PS50887">
    <property type="entry name" value="GGDEF"/>
    <property type="match status" value="1"/>
</dbReference>
<dbReference type="InterPro" id="IPR013655">
    <property type="entry name" value="PAS_fold_3"/>
</dbReference>
<feature type="transmembrane region" description="Helical" evidence="1">
    <location>
        <begin position="188"/>
        <end position="207"/>
    </location>
</feature>
<evidence type="ECO:0000256" key="1">
    <source>
        <dbReference type="SAM" id="Phobius"/>
    </source>
</evidence>
<dbReference type="SUPFAM" id="SSF141868">
    <property type="entry name" value="EAL domain-like"/>
    <property type="match status" value="1"/>
</dbReference>
<evidence type="ECO:0000259" key="4">
    <source>
        <dbReference type="PROSITE" id="PS50883"/>
    </source>
</evidence>
<dbReference type="AlphaFoldDB" id="A0A1B2EKL9"/>
<reference evidence="6" key="1">
    <citation type="submission" date="2016-07" db="EMBL/GenBank/DDBJ databases">
        <title>Microvirga ossetica sp. nov. a new species of rhizobia isolated from root nodules of the legume species Vicia alpestris Steven originated from North Ossetia region in the Caucasus.</title>
        <authorList>
            <person name="Safronova V.I."/>
            <person name="Kuznetsova I.G."/>
            <person name="Sazanova A.L."/>
            <person name="Belimov A."/>
            <person name="Andronov E."/>
            <person name="Osledkin Y.S."/>
            <person name="Onishchuk O.P."/>
            <person name="Kurchak O.N."/>
            <person name="Shaposhnikov A.I."/>
            <person name="Willems A."/>
            <person name="Tikhonovich I.A."/>
        </authorList>
    </citation>
    <scope>NUCLEOTIDE SEQUENCE [LARGE SCALE GENOMIC DNA]</scope>
    <source>
        <strain evidence="6">V5/3M</strain>
    </source>
</reference>
<dbReference type="SMART" id="SM00267">
    <property type="entry name" value="GGDEF"/>
    <property type="match status" value="1"/>
</dbReference>
<dbReference type="Pfam" id="PF08447">
    <property type="entry name" value="PAS_3"/>
    <property type="match status" value="1"/>
</dbReference>
<organism evidence="6">
    <name type="scientific">Microvirga ossetica</name>
    <dbReference type="NCBI Taxonomy" id="1882682"/>
    <lineage>
        <taxon>Bacteria</taxon>
        <taxon>Pseudomonadati</taxon>
        <taxon>Pseudomonadota</taxon>
        <taxon>Alphaproteobacteria</taxon>
        <taxon>Hyphomicrobiales</taxon>
        <taxon>Methylobacteriaceae</taxon>
        <taxon>Microvirga</taxon>
    </lineage>
</organism>
<feature type="transmembrane region" description="Helical" evidence="1">
    <location>
        <begin position="117"/>
        <end position="137"/>
    </location>
</feature>
<dbReference type="InterPro" id="IPR052155">
    <property type="entry name" value="Biofilm_reg_signaling"/>
</dbReference>
<evidence type="ECO:0008006" key="7">
    <source>
        <dbReference type="Google" id="ProtNLM"/>
    </source>
</evidence>
<keyword evidence="1" id="KW-1133">Transmembrane helix</keyword>
<keyword evidence="1" id="KW-0812">Transmembrane</keyword>
<gene>
    <name evidence="6" type="ORF">BB934_21790</name>
</gene>
<dbReference type="SMART" id="SM00091">
    <property type="entry name" value="PAS"/>
    <property type="match status" value="1"/>
</dbReference>
<feature type="transmembrane region" description="Helical" evidence="1">
    <location>
        <begin position="92"/>
        <end position="111"/>
    </location>
</feature>
<feature type="transmembrane region" description="Helical" evidence="1">
    <location>
        <begin position="35"/>
        <end position="55"/>
    </location>
</feature>
<evidence type="ECO:0000313" key="6">
    <source>
        <dbReference type="EMBL" id="ANY80534.1"/>
    </source>
</evidence>
<dbReference type="NCBIfam" id="TIGR00229">
    <property type="entry name" value="sensory_box"/>
    <property type="match status" value="1"/>
</dbReference>
<feature type="domain" description="EAL" evidence="4">
    <location>
        <begin position="517"/>
        <end position="772"/>
    </location>
</feature>
<dbReference type="SUPFAM" id="SSF55785">
    <property type="entry name" value="PYP-like sensor domain (PAS domain)"/>
    <property type="match status" value="1"/>
</dbReference>
<dbReference type="CDD" id="cd01949">
    <property type="entry name" value="GGDEF"/>
    <property type="match status" value="1"/>
</dbReference>
<dbReference type="PANTHER" id="PTHR44757">
    <property type="entry name" value="DIGUANYLATE CYCLASE DGCP"/>
    <property type="match status" value="1"/>
</dbReference>
<dbReference type="SMART" id="SM00086">
    <property type="entry name" value="PAC"/>
    <property type="match status" value="1"/>
</dbReference>
<feature type="transmembrane region" description="Helical" evidence="1">
    <location>
        <begin position="61"/>
        <end position="80"/>
    </location>
</feature>